<name>A0A517SYI7_9BACT</name>
<evidence type="ECO:0000313" key="3">
    <source>
        <dbReference type="Proteomes" id="UP000315003"/>
    </source>
</evidence>
<proteinExistence type="predicted"/>
<dbReference type="AlphaFoldDB" id="A0A517SYI7"/>
<dbReference type="Proteomes" id="UP000315003">
    <property type="component" value="Chromosome"/>
</dbReference>
<dbReference type="EMBL" id="CP036272">
    <property type="protein sequence ID" value="QDT61214.1"/>
    <property type="molecule type" value="Genomic_DNA"/>
</dbReference>
<protein>
    <submittedName>
        <fullName evidence="2">Uncharacterized protein</fullName>
    </submittedName>
</protein>
<accession>A0A517SYI7</accession>
<evidence type="ECO:0000313" key="2">
    <source>
        <dbReference type="EMBL" id="QDT61214.1"/>
    </source>
</evidence>
<evidence type="ECO:0000256" key="1">
    <source>
        <dbReference type="SAM" id="MobiDB-lite"/>
    </source>
</evidence>
<organism evidence="2 3">
    <name type="scientific">Stieleria bergensis</name>
    <dbReference type="NCBI Taxonomy" id="2528025"/>
    <lineage>
        <taxon>Bacteria</taxon>
        <taxon>Pseudomonadati</taxon>
        <taxon>Planctomycetota</taxon>
        <taxon>Planctomycetia</taxon>
        <taxon>Pirellulales</taxon>
        <taxon>Pirellulaceae</taxon>
        <taxon>Stieleria</taxon>
    </lineage>
</organism>
<keyword evidence="3" id="KW-1185">Reference proteome</keyword>
<gene>
    <name evidence="2" type="ORF">SV7mr_37480</name>
</gene>
<sequence>MQMILYLVSAPIVLIQIDRLPVRQQKPPAFADTHAGNDMQADWLNTRR</sequence>
<reference evidence="2 3" key="1">
    <citation type="submission" date="2019-02" db="EMBL/GenBank/DDBJ databases">
        <title>Deep-cultivation of Planctomycetes and their phenomic and genomic characterization uncovers novel biology.</title>
        <authorList>
            <person name="Wiegand S."/>
            <person name="Jogler M."/>
            <person name="Boedeker C."/>
            <person name="Pinto D."/>
            <person name="Vollmers J."/>
            <person name="Rivas-Marin E."/>
            <person name="Kohn T."/>
            <person name="Peeters S.H."/>
            <person name="Heuer A."/>
            <person name="Rast P."/>
            <person name="Oberbeckmann S."/>
            <person name="Bunk B."/>
            <person name="Jeske O."/>
            <person name="Meyerdierks A."/>
            <person name="Storesund J.E."/>
            <person name="Kallscheuer N."/>
            <person name="Luecker S."/>
            <person name="Lage O.M."/>
            <person name="Pohl T."/>
            <person name="Merkel B.J."/>
            <person name="Hornburger P."/>
            <person name="Mueller R.-W."/>
            <person name="Bruemmer F."/>
            <person name="Labrenz M."/>
            <person name="Spormann A.M."/>
            <person name="Op den Camp H."/>
            <person name="Overmann J."/>
            <person name="Amann R."/>
            <person name="Jetten M.S.M."/>
            <person name="Mascher T."/>
            <person name="Medema M.H."/>
            <person name="Devos D.P."/>
            <person name="Kaster A.-K."/>
            <person name="Ovreas L."/>
            <person name="Rohde M."/>
            <person name="Galperin M.Y."/>
            <person name="Jogler C."/>
        </authorList>
    </citation>
    <scope>NUCLEOTIDE SEQUENCE [LARGE SCALE GENOMIC DNA]</scope>
    <source>
        <strain evidence="2 3">SV_7m_r</strain>
    </source>
</reference>
<feature type="region of interest" description="Disordered" evidence="1">
    <location>
        <begin position="28"/>
        <end position="48"/>
    </location>
</feature>